<gene>
    <name evidence="2" type="ORF">GCM10025881_11090</name>
</gene>
<reference evidence="3" key="1">
    <citation type="journal article" date="2019" name="Int. J. Syst. Evol. Microbiol.">
        <title>The Global Catalogue of Microorganisms (GCM) 10K type strain sequencing project: providing services to taxonomists for standard genome sequencing and annotation.</title>
        <authorList>
            <consortium name="The Broad Institute Genomics Platform"/>
            <consortium name="The Broad Institute Genome Sequencing Center for Infectious Disease"/>
            <person name="Wu L."/>
            <person name="Ma J."/>
        </authorList>
    </citation>
    <scope>NUCLEOTIDE SEQUENCE [LARGE SCALE GENOMIC DNA]</scope>
    <source>
        <strain evidence="3">NBRC 108894</strain>
    </source>
</reference>
<keyword evidence="3" id="KW-1185">Reference proteome</keyword>
<dbReference type="InterPro" id="IPR014027">
    <property type="entry name" value="UDP-Glc/GDP-Man_DH_C"/>
</dbReference>
<dbReference type="Proteomes" id="UP001157034">
    <property type="component" value="Unassembled WGS sequence"/>
</dbReference>
<sequence>MLGIAFKPESDDVRDSPALEVVRRLVEAGAHVTATDPRAIASARRAHPELTVDYRESAEETMRDADAVVLLTEWVQFRDLDPRAARALVRRALLVDGRNALDATVWADAGWRVRGLGRAAVGPGR</sequence>
<name>A0ABQ6K5E6_9MICO</name>
<comment type="caution">
    <text evidence="2">The sequence shown here is derived from an EMBL/GenBank/DDBJ whole genome shotgun (WGS) entry which is preliminary data.</text>
</comment>
<organism evidence="2 3">
    <name type="scientific">Pseudolysinimonas kribbensis</name>
    <dbReference type="NCBI Taxonomy" id="433641"/>
    <lineage>
        <taxon>Bacteria</taxon>
        <taxon>Bacillati</taxon>
        <taxon>Actinomycetota</taxon>
        <taxon>Actinomycetes</taxon>
        <taxon>Micrococcales</taxon>
        <taxon>Microbacteriaceae</taxon>
        <taxon>Pseudolysinimonas</taxon>
    </lineage>
</organism>
<evidence type="ECO:0000259" key="1">
    <source>
        <dbReference type="SMART" id="SM00984"/>
    </source>
</evidence>
<evidence type="ECO:0000313" key="3">
    <source>
        <dbReference type="Proteomes" id="UP001157034"/>
    </source>
</evidence>
<dbReference type="PANTHER" id="PTHR43750:SF3">
    <property type="entry name" value="UDP-GLUCOSE 6-DEHYDROGENASE TUAD"/>
    <property type="match status" value="1"/>
</dbReference>
<dbReference type="PANTHER" id="PTHR43750">
    <property type="entry name" value="UDP-GLUCOSE 6-DEHYDROGENASE TUAD"/>
    <property type="match status" value="1"/>
</dbReference>
<dbReference type="SMART" id="SM00984">
    <property type="entry name" value="UDPG_MGDP_dh_C"/>
    <property type="match status" value="1"/>
</dbReference>
<dbReference type="InterPro" id="IPR036220">
    <property type="entry name" value="UDP-Glc/GDP-Man_DH_C_sf"/>
</dbReference>
<dbReference type="Gene3D" id="3.40.50.720">
    <property type="entry name" value="NAD(P)-binding Rossmann-like Domain"/>
    <property type="match status" value="1"/>
</dbReference>
<feature type="domain" description="UDP-glucose/GDP-mannose dehydrogenase C-terminal" evidence="1">
    <location>
        <begin position="1"/>
        <end position="103"/>
    </location>
</feature>
<proteinExistence type="predicted"/>
<evidence type="ECO:0000313" key="2">
    <source>
        <dbReference type="EMBL" id="GMA94285.1"/>
    </source>
</evidence>
<protein>
    <recommendedName>
        <fullName evidence="1">UDP-glucose/GDP-mannose dehydrogenase C-terminal domain-containing protein</fullName>
    </recommendedName>
</protein>
<dbReference type="SUPFAM" id="SSF52413">
    <property type="entry name" value="UDP-glucose/GDP-mannose dehydrogenase C-terminal domain"/>
    <property type="match status" value="1"/>
</dbReference>
<accession>A0ABQ6K5E6</accession>
<dbReference type="EMBL" id="BSVB01000001">
    <property type="protein sequence ID" value="GMA94285.1"/>
    <property type="molecule type" value="Genomic_DNA"/>
</dbReference>
<dbReference type="Pfam" id="PF03720">
    <property type="entry name" value="UDPG_MGDP_dh_C"/>
    <property type="match status" value="1"/>
</dbReference>